<dbReference type="GO" id="GO:0003677">
    <property type="term" value="F:DNA binding"/>
    <property type="evidence" value="ECO:0007669"/>
    <property type="project" value="TreeGrafter"/>
</dbReference>
<protein>
    <submittedName>
        <fullName evidence="1">Uncharacterized protein</fullName>
    </submittedName>
</protein>
<dbReference type="AlphaFoldDB" id="A0A8H5BM88"/>
<dbReference type="Pfam" id="PF09729">
    <property type="entry name" value="Gti1_Pac2"/>
    <property type="match status" value="1"/>
</dbReference>
<evidence type="ECO:0000313" key="1">
    <source>
        <dbReference type="EMBL" id="KAF5325728.1"/>
    </source>
</evidence>
<organism evidence="1 2">
    <name type="scientific">Ephemerocybe angulata</name>
    <dbReference type="NCBI Taxonomy" id="980116"/>
    <lineage>
        <taxon>Eukaryota</taxon>
        <taxon>Fungi</taxon>
        <taxon>Dikarya</taxon>
        <taxon>Basidiomycota</taxon>
        <taxon>Agaricomycotina</taxon>
        <taxon>Agaricomycetes</taxon>
        <taxon>Agaricomycetidae</taxon>
        <taxon>Agaricales</taxon>
        <taxon>Agaricineae</taxon>
        <taxon>Psathyrellaceae</taxon>
        <taxon>Ephemerocybe</taxon>
    </lineage>
</organism>
<dbReference type="PANTHER" id="PTHR28027">
    <property type="entry name" value="TRANSCRIPTIONAL REGULATOR MIT1"/>
    <property type="match status" value="1"/>
</dbReference>
<gene>
    <name evidence="1" type="ORF">D9611_000394</name>
</gene>
<dbReference type="OrthoDB" id="5572844at2759"/>
<evidence type="ECO:0000313" key="2">
    <source>
        <dbReference type="Proteomes" id="UP000541558"/>
    </source>
</evidence>
<comment type="caution">
    <text evidence="1">The sequence shown here is derived from an EMBL/GenBank/DDBJ whole genome shotgun (WGS) entry which is preliminary data.</text>
</comment>
<dbReference type="InterPro" id="IPR018608">
    <property type="entry name" value="Gti1/Pac2"/>
</dbReference>
<dbReference type="Proteomes" id="UP000541558">
    <property type="component" value="Unassembled WGS sequence"/>
</dbReference>
<reference evidence="1 2" key="1">
    <citation type="journal article" date="2020" name="ISME J.">
        <title>Uncovering the hidden diversity of litter-decomposition mechanisms in mushroom-forming fungi.</title>
        <authorList>
            <person name="Floudas D."/>
            <person name="Bentzer J."/>
            <person name="Ahren D."/>
            <person name="Johansson T."/>
            <person name="Persson P."/>
            <person name="Tunlid A."/>
        </authorList>
    </citation>
    <scope>NUCLEOTIDE SEQUENCE [LARGE SCALE GENOMIC DNA]</scope>
    <source>
        <strain evidence="1 2">CBS 175.51</strain>
    </source>
</reference>
<dbReference type="EMBL" id="JAACJK010000163">
    <property type="protein sequence ID" value="KAF5325728.1"/>
    <property type="molecule type" value="Genomic_DNA"/>
</dbReference>
<keyword evidence="2" id="KW-1185">Reference proteome</keyword>
<proteinExistence type="predicted"/>
<name>A0A8H5BM88_9AGAR</name>
<dbReference type="PANTHER" id="PTHR28027:SF2">
    <property type="entry name" value="TRANSCRIPTIONAL REGULATOR MIT1"/>
    <property type="match status" value="1"/>
</dbReference>
<accession>A0A8H5BM88</accession>
<sequence length="104" mass="12232">MQYPTCSHMCVRTTSDAKKIFEAVYRQLLPIIPRRLDADEKRRIQSGQVFVWEERSSQSARSVSTGIERWTDSISWGQSRVKDEFLFYDEKERQDVPMNIIGSK</sequence>